<evidence type="ECO:0000313" key="2">
    <source>
        <dbReference type="Proteomes" id="UP001186974"/>
    </source>
</evidence>
<organism evidence="1 2">
    <name type="scientific">Coniosporium uncinatum</name>
    <dbReference type="NCBI Taxonomy" id="93489"/>
    <lineage>
        <taxon>Eukaryota</taxon>
        <taxon>Fungi</taxon>
        <taxon>Dikarya</taxon>
        <taxon>Ascomycota</taxon>
        <taxon>Pezizomycotina</taxon>
        <taxon>Dothideomycetes</taxon>
        <taxon>Dothideomycetes incertae sedis</taxon>
        <taxon>Coniosporium</taxon>
    </lineage>
</organism>
<proteinExistence type="predicted"/>
<dbReference type="Proteomes" id="UP001186974">
    <property type="component" value="Unassembled WGS sequence"/>
</dbReference>
<comment type="caution">
    <text evidence="1">The sequence shown here is derived from an EMBL/GenBank/DDBJ whole genome shotgun (WGS) entry which is preliminary data.</text>
</comment>
<sequence length="433" mass="46592">MMILSIALSILAGLAYAKICTDITVPVNINARQGVFDVPALRSNIDASTFALNFTSIKFNFTDVALTGYQTVTGPYNISAQFCRPDIMDKTYWDIEFNNHGYSYVDRAIAKGFCTVNIDRFGIGNSSHGDPLNLVQAPAEVSATYEITKMLRAGTFPTVPHKFQKVVHVGHSFGSIQTFLLSAQHPETTDGIVLTGWSANGTWLGQTIAGWNLHLARLNQPLRFGGTIAVDACRASPGSQGTNNSSSDATALIEQALATVGINLNRQEAWEETATTELGDILNGINATSGSAPQDLPTGYLTWADWTSNQYAFLYPPYYDLSLALFAERTKQPVTLGELFTLANGAPATTSFSGPVMVLTGREDTIFCGGDCLATGNLGGNIPKMAQPMFPNASVFEAYIQPNTGHGINFHYNATGAYDVINDFFIENGLGSS</sequence>
<protein>
    <submittedName>
        <fullName evidence="1">Uncharacterized protein</fullName>
    </submittedName>
</protein>
<reference evidence="1" key="1">
    <citation type="submission" date="2024-09" db="EMBL/GenBank/DDBJ databases">
        <title>Black Yeasts Isolated from many extreme environments.</title>
        <authorList>
            <person name="Coleine C."/>
            <person name="Stajich J.E."/>
            <person name="Selbmann L."/>
        </authorList>
    </citation>
    <scope>NUCLEOTIDE SEQUENCE</scope>
    <source>
        <strain evidence="1">CCFEE 5737</strain>
    </source>
</reference>
<gene>
    <name evidence="1" type="ORF">LTS18_009111</name>
</gene>
<keyword evidence="2" id="KW-1185">Reference proteome</keyword>
<evidence type="ECO:0000313" key="1">
    <source>
        <dbReference type="EMBL" id="KAK3060191.1"/>
    </source>
</evidence>
<accession>A0ACC3D0U3</accession>
<name>A0ACC3D0U3_9PEZI</name>
<dbReference type="EMBL" id="JAWDJW010008781">
    <property type="protein sequence ID" value="KAK3060191.1"/>
    <property type="molecule type" value="Genomic_DNA"/>
</dbReference>